<evidence type="ECO:0000256" key="4">
    <source>
        <dbReference type="ARBA" id="ARBA00022692"/>
    </source>
</evidence>
<dbReference type="InterPro" id="IPR003593">
    <property type="entry name" value="AAA+_ATPase"/>
</dbReference>
<dbReference type="InterPro" id="IPR003439">
    <property type="entry name" value="ABC_transporter-like_ATP-bd"/>
</dbReference>
<dbReference type="SUPFAM" id="SSF90123">
    <property type="entry name" value="ABC transporter transmembrane region"/>
    <property type="match status" value="1"/>
</dbReference>
<keyword evidence="4 9" id="KW-0812">Transmembrane</keyword>
<keyword evidence="5" id="KW-0547">Nucleotide-binding</keyword>
<dbReference type="GO" id="GO:0016887">
    <property type="term" value="F:ATP hydrolysis activity"/>
    <property type="evidence" value="ECO:0007669"/>
    <property type="project" value="InterPro"/>
</dbReference>
<feature type="domain" description="ABC transporter" evidence="10">
    <location>
        <begin position="335"/>
        <end position="569"/>
    </location>
</feature>
<evidence type="ECO:0000313" key="12">
    <source>
        <dbReference type="EMBL" id="MDV2420158.1"/>
    </source>
</evidence>
<dbReference type="PROSITE" id="PS50893">
    <property type="entry name" value="ABC_TRANSPORTER_2"/>
    <property type="match status" value="1"/>
</dbReference>
<dbReference type="SUPFAM" id="SSF52540">
    <property type="entry name" value="P-loop containing nucleoside triphosphate hydrolases"/>
    <property type="match status" value="1"/>
</dbReference>
<name>A0AAE4SV97_9CORY</name>
<evidence type="ECO:0000259" key="11">
    <source>
        <dbReference type="PROSITE" id="PS50929"/>
    </source>
</evidence>
<accession>A0AAE4SV97</accession>
<dbReference type="PANTHER" id="PTHR43394">
    <property type="entry name" value="ATP-DEPENDENT PERMEASE MDL1, MITOCHONDRIAL"/>
    <property type="match status" value="1"/>
</dbReference>
<organism evidence="12 13">
    <name type="scientific">Corynebacterium tuberculostearicum</name>
    <dbReference type="NCBI Taxonomy" id="38304"/>
    <lineage>
        <taxon>Bacteria</taxon>
        <taxon>Bacillati</taxon>
        <taxon>Actinomycetota</taxon>
        <taxon>Actinomycetes</taxon>
        <taxon>Mycobacteriales</taxon>
        <taxon>Corynebacteriaceae</taxon>
        <taxon>Corynebacterium</taxon>
    </lineage>
</organism>
<gene>
    <name evidence="12" type="ORF">RAE03_10325</name>
</gene>
<dbReference type="GO" id="GO:0005524">
    <property type="term" value="F:ATP binding"/>
    <property type="evidence" value="ECO:0007669"/>
    <property type="project" value="UniProtKB-KW"/>
</dbReference>
<evidence type="ECO:0000256" key="5">
    <source>
        <dbReference type="ARBA" id="ARBA00022741"/>
    </source>
</evidence>
<dbReference type="InterPro" id="IPR036640">
    <property type="entry name" value="ABC1_TM_sf"/>
</dbReference>
<evidence type="ECO:0000256" key="8">
    <source>
        <dbReference type="ARBA" id="ARBA00023136"/>
    </source>
</evidence>
<feature type="transmembrane region" description="Helical" evidence="9">
    <location>
        <begin position="281"/>
        <end position="299"/>
    </location>
</feature>
<dbReference type="Gene3D" id="3.40.50.300">
    <property type="entry name" value="P-loop containing nucleotide triphosphate hydrolases"/>
    <property type="match status" value="1"/>
</dbReference>
<dbReference type="InterPro" id="IPR039421">
    <property type="entry name" value="Type_1_exporter"/>
</dbReference>
<keyword evidence="6 12" id="KW-0067">ATP-binding</keyword>
<sequence>MDLVRILITRSAPYTPYFIVVLVLQALSTAATLYLPSLNAKIIDEGVAQGDVNFIWRTGGIMLAVAFAQVITAIGAVWCGSHTAMGVGRDLRGEVFCHVNSLSTEDMSHFGTPTLITRGTNDVQQVQMVYMMMLNFMVTAPIMSIGGIIMAVREDAGLSWLVWVSVAVLLGTISVIISRLMPLFRSMQDKLDSINGTLREQITGIRVVRAFVREAYESERFTQANKEITRLSLNIGRLFVVMFPLITVILNVATGAVLWFGGHRVDDGLVNVGSLTAFLQYLLQILAAVMMGTFMAMMLPRAIICARRITEVLRHEPSITPPSTTTTPETSAGTVEFRNVGFSYAGADAPVLENISFTAQPGTTTAIIGSTGSGKTTLVSLIPRLYVPTEGQVLIDATPTTSLPRQDIVQRVSLVPQKAYLFSGTVASNLRLGRPEATDEELWEALRVAQADFVEDLDMPISQGGTNVSGGQRQRLSIARMLVAHPLIYLFDDSFSALDVATDAKVRAAMRASFAERKQPVTSIIVAQRVASIRDADQILVLDAGHIVDRGTHEELLGRCAVYQEIVDSQETAGVAGGEN</sequence>
<dbReference type="Proteomes" id="UP001185706">
    <property type="component" value="Unassembled WGS sequence"/>
</dbReference>
<evidence type="ECO:0000256" key="9">
    <source>
        <dbReference type="SAM" id="Phobius"/>
    </source>
</evidence>
<dbReference type="EMBL" id="JAVBIB010000018">
    <property type="protein sequence ID" value="MDV2420158.1"/>
    <property type="molecule type" value="Genomic_DNA"/>
</dbReference>
<dbReference type="RefSeq" id="WP_316993758.1">
    <property type="nucleotide sequence ID" value="NZ_JAVBIB010000018.1"/>
</dbReference>
<feature type="transmembrane region" description="Helical" evidence="9">
    <location>
        <begin position="54"/>
        <end position="79"/>
    </location>
</feature>
<dbReference type="InterPro" id="IPR017871">
    <property type="entry name" value="ABC_transporter-like_CS"/>
</dbReference>
<keyword evidence="3" id="KW-1003">Cell membrane</keyword>
<keyword evidence="8 9" id="KW-0472">Membrane</keyword>
<evidence type="ECO:0000256" key="7">
    <source>
        <dbReference type="ARBA" id="ARBA00022989"/>
    </source>
</evidence>
<dbReference type="PROSITE" id="PS00211">
    <property type="entry name" value="ABC_TRANSPORTER_1"/>
    <property type="match status" value="1"/>
</dbReference>
<dbReference type="PROSITE" id="PS50929">
    <property type="entry name" value="ABC_TM1F"/>
    <property type="match status" value="1"/>
</dbReference>
<dbReference type="GO" id="GO:0015421">
    <property type="term" value="F:ABC-type oligopeptide transporter activity"/>
    <property type="evidence" value="ECO:0007669"/>
    <property type="project" value="TreeGrafter"/>
</dbReference>
<evidence type="ECO:0000256" key="1">
    <source>
        <dbReference type="ARBA" id="ARBA00004651"/>
    </source>
</evidence>
<feature type="transmembrane region" description="Helical" evidence="9">
    <location>
        <begin position="12"/>
        <end position="34"/>
    </location>
</feature>
<dbReference type="FunFam" id="1.20.1560.10:FF:000040">
    <property type="entry name" value="Multidrug ABC transporter ATP-binding protein"/>
    <property type="match status" value="1"/>
</dbReference>
<dbReference type="Pfam" id="PF00664">
    <property type="entry name" value="ABC_membrane"/>
    <property type="match status" value="1"/>
</dbReference>
<dbReference type="Pfam" id="PF00005">
    <property type="entry name" value="ABC_tran"/>
    <property type="match status" value="1"/>
</dbReference>
<keyword evidence="2" id="KW-0813">Transport</keyword>
<dbReference type="InterPro" id="IPR011527">
    <property type="entry name" value="ABC1_TM_dom"/>
</dbReference>
<dbReference type="SMART" id="SM00382">
    <property type="entry name" value="AAA"/>
    <property type="match status" value="1"/>
</dbReference>
<dbReference type="FunFam" id="3.40.50.300:FF:000854">
    <property type="entry name" value="Multidrug ABC transporter ATP-binding protein"/>
    <property type="match status" value="1"/>
</dbReference>
<keyword evidence="7 9" id="KW-1133">Transmembrane helix</keyword>
<dbReference type="CDD" id="cd18548">
    <property type="entry name" value="ABC_6TM_Tm287_like"/>
    <property type="match status" value="1"/>
</dbReference>
<evidence type="ECO:0000313" key="13">
    <source>
        <dbReference type="Proteomes" id="UP001185706"/>
    </source>
</evidence>
<evidence type="ECO:0000256" key="2">
    <source>
        <dbReference type="ARBA" id="ARBA00022448"/>
    </source>
</evidence>
<evidence type="ECO:0000256" key="3">
    <source>
        <dbReference type="ARBA" id="ARBA00022475"/>
    </source>
</evidence>
<dbReference type="PANTHER" id="PTHR43394:SF1">
    <property type="entry name" value="ATP-BINDING CASSETTE SUB-FAMILY B MEMBER 10, MITOCHONDRIAL"/>
    <property type="match status" value="1"/>
</dbReference>
<proteinExistence type="predicted"/>
<evidence type="ECO:0000259" key="10">
    <source>
        <dbReference type="PROSITE" id="PS50893"/>
    </source>
</evidence>
<feature type="transmembrane region" description="Helical" evidence="9">
    <location>
        <begin position="238"/>
        <end position="261"/>
    </location>
</feature>
<dbReference type="GO" id="GO:0005886">
    <property type="term" value="C:plasma membrane"/>
    <property type="evidence" value="ECO:0007669"/>
    <property type="project" value="UniProtKB-SubCell"/>
</dbReference>
<protein>
    <submittedName>
        <fullName evidence="12">ABC transporter ATP-binding protein</fullName>
    </submittedName>
</protein>
<dbReference type="Gene3D" id="1.20.1560.10">
    <property type="entry name" value="ABC transporter type 1, transmembrane domain"/>
    <property type="match status" value="1"/>
</dbReference>
<reference evidence="12" key="1">
    <citation type="submission" date="2023-08" db="EMBL/GenBank/DDBJ databases">
        <title>Genomic characterization of the C. tuberculostearicum species complex, a ubiquitous member of the human skin microbiome.</title>
        <authorList>
            <person name="Ahmed N."/>
            <person name="Deming C."/>
            <person name="Conlan S."/>
            <person name="Segre J."/>
        </authorList>
    </citation>
    <scope>NUCLEOTIDE SEQUENCE</scope>
    <source>
        <strain evidence="12">CTNIH22</strain>
    </source>
</reference>
<evidence type="ECO:0000256" key="6">
    <source>
        <dbReference type="ARBA" id="ARBA00022840"/>
    </source>
</evidence>
<comment type="subcellular location">
    <subcellularLocation>
        <location evidence="1">Cell membrane</location>
        <topology evidence="1">Multi-pass membrane protein</topology>
    </subcellularLocation>
</comment>
<dbReference type="InterPro" id="IPR027417">
    <property type="entry name" value="P-loop_NTPase"/>
</dbReference>
<comment type="caution">
    <text evidence="12">The sequence shown here is derived from an EMBL/GenBank/DDBJ whole genome shotgun (WGS) entry which is preliminary data.</text>
</comment>
<feature type="transmembrane region" description="Helical" evidence="9">
    <location>
        <begin position="158"/>
        <end position="181"/>
    </location>
</feature>
<feature type="domain" description="ABC transmembrane type-1" evidence="11">
    <location>
        <begin position="19"/>
        <end position="301"/>
    </location>
</feature>
<feature type="transmembrane region" description="Helical" evidence="9">
    <location>
        <begin position="128"/>
        <end position="152"/>
    </location>
</feature>
<dbReference type="AlphaFoldDB" id="A0AAE4SV97"/>